<accession>A0A6G0XBU9</accession>
<dbReference type="CDD" id="cd07363">
    <property type="entry name" value="45_DOPA_Dioxygenase"/>
    <property type="match status" value="1"/>
</dbReference>
<sequence length="278" mass="30213">MADVATDRVAPAIFISHGAGPMPLLNPASDPNHGPTRTFFEQVAPQWLGLHDPATKPAAIVLVTAHWEENVVNISSGTSHELYFDYYGFPRPAYSVRYDAPGSPELAEKIKLLLTEANIEAQLNPKRGWDHGVFVPMKLIHPSADVPIVQVSLARSLDPQLHFRIGQALAQLRQDNIAIVGSGMSFHGGRGSSQVKNHSKNFLLALSGACSKTSVEERGEALKGWASMPYARECHPREEHLIPLHVVAGAAGEGRVKTHDIKSASSEITIRCFGWGQP</sequence>
<organism evidence="7 8">
    <name type="scientific">Aphanomyces euteiches</name>
    <dbReference type="NCBI Taxonomy" id="100861"/>
    <lineage>
        <taxon>Eukaryota</taxon>
        <taxon>Sar</taxon>
        <taxon>Stramenopiles</taxon>
        <taxon>Oomycota</taxon>
        <taxon>Saprolegniomycetes</taxon>
        <taxon>Saprolegniales</taxon>
        <taxon>Verrucalvaceae</taxon>
        <taxon>Aphanomyces</taxon>
    </lineage>
</organism>
<keyword evidence="4" id="KW-0862">Zinc</keyword>
<reference evidence="7 8" key="1">
    <citation type="submission" date="2019-07" db="EMBL/GenBank/DDBJ databases">
        <title>Genomics analysis of Aphanomyces spp. identifies a new class of oomycete effector associated with host adaptation.</title>
        <authorList>
            <person name="Gaulin E."/>
        </authorList>
    </citation>
    <scope>NUCLEOTIDE SEQUENCE [LARGE SCALE GENOMIC DNA]</scope>
    <source>
        <strain evidence="7 8">ATCC 201684</strain>
    </source>
</reference>
<dbReference type="GO" id="GO:0016702">
    <property type="term" value="F:oxidoreductase activity, acting on single donors with incorporation of molecular oxygen, incorporation of two atoms of oxygen"/>
    <property type="evidence" value="ECO:0007669"/>
    <property type="project" value="UniProtKB-ARBA"/>
</dbReference>
<evidence type="ECO:0000259" key="6">
    <source>
        <dbReference type="Pfam" id="PF02900"/>
    </source>
</evidence>
<keyword evidence="5" id="KW-0560">Oxidoreductase</keyword>
<dbReference type="AlphaFoldDB" id="A0A6G0XBU9"/>
<dbReference type="GO" id="GO:0008270">
    <property type="term" value="F:zinc ion binding"/>
    <property type="evidence" value="ECO:0007669"/>
    <property type="project" value="InterPro"/>
</dbReference>
<evidence type="ECO:0000256" key="4">
    <source>
        <dbReference type="ARBA" id="ARBA00022833"/>
    </source>
</evidence>
<dbReference type="Proteomes" id="UP000481153">
    <property type="component" value="Unassembled WGS sequence"/>
</dbReference>
<feature type="domain" description="Extradiol ring-cleavage dioxygenase class III enzyme subunit B" evidence="6">
    <location>
        <begin position="12"/>
        <end position="262"/>
    </location>
</feature>
<dbReference type="VEuPathDB" id="FungiDB:AeMF1_011417"/>
<keyword evidence="8" id="KW-1185">Reference proteome</keyword>
<name>A0A6G0XBU9_9STRA</name>
<dbReference type="EMBL" id="VJMJ01000084">
    <property type="protein sequence ID" value="KAF0737493.1"/>
    <property type="molecule type" value="Genomic_DNA"/>
</dbReference>
<dbReference type="InterPro" id="IPR014436">
    <property type="entry name" value="Extradiol_dOase_DODA"/>
</dbReference>
<evidence type="ECO:0000313" key="8">
    <source>
        <dbReference type="Proteomes" id="UP000481153"/>
    </source>
</evidence>
<comment type="cofactor">
    <cofactor evidence="1">
        <name>Zn(2+)</name>
        <dbReference type="ChEBI" id="CHEBI:29105"/>
    </cofactor>
</comment>
<evidence type="ECO:0000256" key="1">
    <source>
        <dbReference type="ARBA" id="ARBA00001947"/>
    </source>
</evidence>
<protein>
    <recommendedName>
        <fullName evidence="6">Extradiol ring-cleavage dioxygenase class III enzyme subunit B domain-containing protein</fullName>
    </recommendedName>
</protein>
<evidence type="ECO:0000256" key="5">
    <source>
        <dbReference type="ARBA" id="ARBA00023002"/>
    </source>
</evidence>
<keyword evidence="3" id="KW-0479">Metal-binding</keyword>
<evidence type="ECO:0000256" key="2">
    <source>
        <dbReference type="ARBA" id="ARBA00007581"/>
    </source>
</evidence>
<dbReference type="GO" id="GO:0008198">
    <property type="term" value="F:ferrous iron binding"/>
    <property type="evidence" value="ECO:0007669"/>
    <property type="project" value="InterPro"/>
</dbReference>
<proteinExistence type="inferred from homology"/>
<dbReference type="SUPFAM" id="SSF53213">
    <property type="entry name" value="LigB-like"/>
    <property type="match status" value="1"/>
</dbReference>
<dbReference type="Pfam" id="PF02900">
    <property type="entry name" value="LigB"/>
    <property type="match status" value="1"/>
</dbReference>
<comment type="caution">
    <text evidence="7">The sequence shown here is derived from an EMBL/GenBank/DDBJ whole genome shotgun (WGS) entry which is preliminary data.</text>
</comment>
<evidence type="ECO:0000313" key="7">
    <source>
        <dbReference type="EMBL" id="KAF0737493.1"/>
    </source>
</evidence>
<gene>
    <name evidence="7" type="ORF">Ae201684_006653</name>
</gene>
<comment type="similarity">
    <text evidence="2">Belongs to the DODA-type extradiol aromatic ring-opening dioxygenase family.</text>
</comment>
<dbReference type="PANTHER" id="PTHR30096">
    <property type="entry name" value="4,5-DOPA DIOXYGENASE EXTRADIOL-LIKE PROTEIN"/>
    <property type="match status" value="1"/>
</dbReference>
<dbReference type="InterPro" id="IPR004183">
    <property type="entry name" value="Xdiol_dOase_suB"/>
</dbReference>
<evidence type="ECO:0000256" key="3">
    <source>
        <dbReference type="ARBA" id="ARBA00022723"/>
    </source>
</evidence>
<dbReference type="Gene3D" id="3.40.830.10">
    <property type="entry name" value="LigB-like"/>
    <property type="match status" value="1"/>
</dbReference>
<dbReference type="PIRSF" id="PIRSF006157">
    <property type="entry name" value="Doxgns_DODA"/>
    <property type="match status" value="1"/>
</dbReference>
<dbReference type="PANTHER" id="PTHR30096:SF0">
    <property type="entry name" value="4,5-DOPA DIOXYGENASE EXTRADIOL-LIKE PROTEIN"/>
    <property type="match status" value="1"/>
</dbReference>